<dbReference type="Pfam" id="PF00072">
    <property type="entry name" value="Response_reg"/>
    <property type="match status" value="1"/>
</dbReference>
<organism evidence="4 5">
    <name type="scientific">Stygiobacter electus</name>
    <dbReference type="NCBI Taxonomy" id="3032292"/>
    <lineage>
        <taxon>Bacteria</taxon>
        <taxon>Pseudomonadati</taxon>
        <taxon>Ignavibacteriota</taxon>
        <taxon>Ignavibacteria</taxon>
        <taxon>Ignavibacteriales</taxon>
        <taxon>Melioribacteraceae</taxon>
        <taxon>Stygiobacter</taxon>
    </lineage>
</organism>
<accession>A0AAE3P1V4</accession>
<dbReference type="Proteomes" id="UP001221302">
    <property type="component" value="Unassembled WGS sequence"/>
</dbReference>
<evidence type="ECO:0000313" key="4">
    <source>
        <dbReference type="EMBL" id="MDF1611275.1"/>
    </source>
</evidence>
<dbReference type="SUPFAM" id="SSF52172">
    <property type="entry name" value="CheY-like"/>
    <property type="match status" value="1"/>
</dbReference>
<dbReference type="SMART" id="SM00448">
    <property type="entry name" value="REC"/>
    <property type="match status" value="1"/>
</dbReference>
<proteinExistence type="predicted"/>
<feature type="domain" description="Response regulatory" evidence="3">
    <location>
        <begin position="4"/>
        <end position="120"/>
    </location>
</feature>
<dbReference type="InterPro" id="IPR011006">
    <property type="entry name" value="CheY-like_superfamily"/>
</dbReference>
<evidence type="ECO:0000313" key="5">
    <source>
        <dbReference type="Proteomes" id="UP001221302"/>
    </source>
</evidence>
<sequence>MKKVILVAEDSPTIRKFVSVALSVKGFEIISCSDGMEAMELLPKNKVDLVITDLNMPNVDGFELISSIRKNDAYKDLPIIVLSSLGATEDIQKGLESGANSYLVKPFDPKRVVYEVSKYLN</sequence>
<gene>
    <name evidence="4" type="ORF">P0M35_03870</name>
</gene>
<name>A0AAE3P1V4_9BACT</name>
<evidence type="ECO:0000256" key="2">
    <source>
        <dbReference type="PROSITE-ProRule" id="PRU00169"/>
    </source>
</evidence>
<evidence type="ECO:0000256" key="1">
    <source>
        <dbReference type="ARBA" id="ARBA00022553"/>
    </source>
</evidence>
<dbReference type="EMBL" id="JARGDL010000003">
    <property type="protein sequence ID" value="MDF1611275.1"/>
    <property type="molecule type" value="Genomic_DNA"/>
</dbReference>
<keyword evidence="5" id="KW-1185">Reference proteome</keyword>
<dbReference type="PANTHER" id="PTHR44591:SF3">
    <property type="entry name" value="RESPONSE REGULATORY DOMAIN-CONTAINING PROTEIN"/>
    <property type="match status" value="1"/>
</dbReference>
<dbReference type="PANTHER" id="PTHR44591">
    <property type="entry name" value="STRESS RESPONSE REGULATOR PROTEIN 1"/>
    <property type="match status" value="1"/>
</dbReference>
<dbReference type="PROSITE" id="PS50110">
    <property type="entry name" value="RESPONSE_REGULATORY"/>
    <property type="match status" value="1"/>
</dbReference>
<dbReference type="Gene3D" id="3.40.50.2300">
    <property type="match status" value="1"/>
</dbReference>
<dbReference type="InterPro" id="IPR001789">
    <property type="entry name" value="Sig_transdc_resp-reg_receiver"/>
</dbReference>
<dbReference type="AlphaFoldDB" id="A0AAE3P1V4"/>
<keyword evidence="1 2" id="KW-0597">Phosphoprotein</keyword>
<reference evidence="4" key="1">
    <citation type="submission" date="2023-03" db="EMBL/GenBank/DDBJ databases">
        <title>Stygiobacter electus gen. nov., sp. nov., facultatively anaerobic thermotolerant bacterium of the class Ignavibacteria from a well of Yessentuki mineral water deposit.</title>
        <authorList>
            <person name="Podosokorskaya O.A."/>
            <person name="Elcheninov A.G."/>
            <person name="Petrova N.F."/>
            <person name="Zavarzina D.G."/>
            <person name="Kublanov I.V."/>
            <person name="Merkel A.Y."/>
        </authorList>
    </citation>
    <scope>NUCLEOTIDE SEQUENCE</scope>
    <source>
        <strain evidence="4">09-Me</strain>
    </source>
</reference>
<protein>
    <submittedName>
        <fullName evidence="4">Response regulator</fullName>
    </submittedName>
</protein>
<feature type="modified residue" description="4-aspartylphosphate" evidence="2">
    <location>
        <position position="53"/>
    </location>
</feature>
<dbReference type="GO" id="GO:0000160">
    <property type="term" value="P:phosphorelay signal transduction system"/>
    <property type="evidence" value="ECO:0007669"/>
    <property type="project" value="InterPro"/>
</dbReference>
<dbReference type="InterPro" id="IPR050595">
    <property type="entry name" value="Bact_response_regulator"/>
</dbReference>
<dbReference type="RefSeq" id="WP_321535041.1">
    <property type="nucleotide sequence ID" value="NZ_JARGDL010000003.1"/>
</dbReference>
<evidence type="ECO:0000259" key="3">
    <source>
        <dbReference type="PROSITE" id="PS50110"/>
    </source>
</evidence>
<comment type="caution">
    <text evidence="4">The sequence shown here is derived from an EMBL/GenBank/DDBJ whole genome shotgun (WGS) entry which is preliminary data.</text>
</comment>